<reference evidence="2" key="1">
    <citation type="submission" date="2015-08" db="EMBL/GenBank/DDBJ databases">
        <title>Complete Genome Sequence of Azospirillum thiophilum BV-S.</title>
        <authorList>
            <person name="Fomenkov A."/>
            <person name="Vincze T."/>
            <person name="Grabovich M."/>
            <person name="Dubinina G."/>
            <person name="Orlova M."/>
            <person name="Belousova E."/>
            <person name="Roberts R.J."/>
        </authorList>
    </citation>
    <scope>NUCLEOTIDE SEQUENCE [LARGE SCALE GENOMIC DNA]</scope>
    <source>
        <strain evidence="2">BV-S</strain>
    </source>
</reference>
<evidence type="ECO:0000313" key="1">
    <source>
        <dbReference type="EMBL" id="ALG71434.1"/>
    </source>
</evidence>
<dbReference type="EMBL" id="CP012401">
    <property type="protein sequence ID" value="ALG71434.1"/>
    <property type="molecule type" value="Genomic_DNA"/>
</dbReference>
<reference evidence="1 2" key="2">
    <citation type="journal article" date="2016" name="Genome Announc.">
        <title>Complete Genome Sequence of a Strain of Azospirillum thiophilum Isolated from a Sulfide Spring.</title>
        <authorList>
            <person name="Fomenkov A."/>
            <person name="Vincze T."/>
            <person name="Grabovich M."/>
            <person name="Anton B.P."/>
            <person name="Dubinina G."/>
            <person name="Orlova M."/>
            <person name="Belousova E."/>
            <person name="Roberts R.J."/>
        </authorList>
    </citation>
    <scope>NUCLEOTIDE SEQUENCE [LARGE SCALE GENOMIC DNA]</scope>
    <source>
        <strain evidence="1 2">BV-S</strain>
    </source>
</reference>
<evidence type="ECO:0000313" key="2">
    <source>
        <dbReference type="Proteomes" id="UP000069935"/>
    </source>
</evidence>
<dbReference type="Proteomes" id="UP000069935">
    <property type="component" value="Chromosome 1"/>
</dbReference>
<accession>A0AAC8VXR6</accession>
<name>A0AAC8VXR6_9PROT</name>
<dbReference type="AlphaFoldDB" id="A0AAC8VXR6"/>
<proteinExistence type="predicted"/>
<dbReference type="KEGG" id="ati:AL072_11490"/>
<gene>
    <name evidence="1" type="ORF">AL072_11490</name>
</gene>
<organism evidence="1 2">
    <name type="scientific">Azospirillum thiophilum</name>
    <dbReference type="NCBI Taxonomy" id="528244"/>
    <lineage>
        <taxon>Bacteria</taxon>
        <taxon>Pseudomonadati</taxon>
        <taxon>Pseudomonadota</taxon>
        <taxon>Alphaproteobacteria</taxon>
        <taxon>Rhodospirillales</taxon>
        <taxon>Azospirillaceae</taxon>
        <taxon>Azospirillum</taxon>
    </lineage>
</organism>
<sequence length="98" mass="10433">MAAQRDLDVKCHGSQLTPIAAVILPTTVAIRTVTMPLSEYARPIRSVTLRSMDMLPAGFTKRSQAGRVQRDGITQFGTRLRSGQTAVGASYGSGQIAA</sequence>
<protein>
    <submittedName>
        <fullName evidence="1">Uncharacterized protein</fullName>
    </submittedName>
</protein>
<keyword evidence="2" id="KW-1185">Reference proteome</keyword>